<gene>
    <name evidence="2" type="ORF">ACFOEE_13800</name>
</gene>
<sequence>MLNTEKELAIKKDNNHHIFLYLEGTLLTLCVFIFSLSLITLIFGKSMFEFLKDITSIFGGISSTIALALAFKAYYHWKNQAIETKKIESTIKTASEISIQFIHLNAACKIRYRILTSIANYEANKDELKPVYAELQTKEINDYLDQHNLTVKLLKDLYDSFYRLTILNVNTEKTLEYLYTIERFLQISYKDDNDKIFFEAVSLDMEFVRNNCTLDNIINAYNEANDEIKGSAFLE</sequence>
<name>A0ABV7CLP6_9GAMM</name>
<comment type="caution">
    <text evidence="2">The sequence shown here is derived from an EMBL/GenBank/DDBJ whole genome shotgun (WGS) entry which is preliminary data.</text>
</comment>
<feature type="transmembrane region" description="Helical" evidence="1">
    <location>
        <begin position="54"/>
        <end position="75"/>
    </location>
</feature>
<dbReference type="Proteomes" id="UP001595453">
    <property type="component" value="Unassembled WGS sequence"/>
</dbReference>
<protein>
    <recommendedName>
        <fullName evidence="4">Phage abortive infection protein</fullName>
    </recommendedName>
</protein>
<accession>A0ABV7CLP6</accession>
<reference evidence="3" key="1">
    <citation type="journal article" date="2019" name="Int. J. Syst. Evol. Microbiol.">
        <title>The Global Catalogue of Microorganisms (GCM) 10K type strain sequencing project: providing services to taxonomists for standard genome sequencing and annotation.</title>
        <authorList>
            <consortium name="The Broad Institute Genomics Platform"/>
            <consortium name="The Broad Institute Genome Sequencing Center for Infectious Disease"/>
            <person name="Wu L."/>
            <person name="Ma J."/>
        </authorList>
    </citation>
    <scope>NUCLEOTIDE SEQUENCE [LARGE SCALE GENOMIC DNA]</scope>
    <source>
        <strain evidence="3">KCTC 42730</strain>
    </source>
</reference>
<dbReference type="EMBL" id="JBHRSD010000023">
    <property type="protein sequence ID" value="MFC3033597.1"/>
    <property type="molecule type" value="Genomic_DNA"/>
</dbReference>
<keyword evidence="1" id="KW-1133">Transmembrane helix</keyword>
<keyword evidence="3" id="KW-1185">Reference proteome</keyword>
<organism evidence="2 3">
    <name type="scientific">Pseudoalteromonas fenneropenaei</name>
    <dbReference type="NCBI Taxonomy" id="1737459"/>
    <lineage>
        <taxon>Bacteria</taxon>
        <taxon>Pseudomonadati</taxon>
        <taxon>Pseudomonadota</taxon>
        <taxon>Gammaproteobacteria</taxon>
        <taxon>Alteromonadales</taxon>
        <taxon>Pseudoalteromonadaceae</taxon>
        <taxon>Pseudoalteromonas</taxon>
    </lineage>
</organism>
<evidence type="ECO:0000313" key="2">
    <source>
        <dbReference type="EMBL" id="MFC3033597.1"/>
    </source>
</evidence>
<keyword evidence="1" id="KW-0472">Membrane</keyword>
<evidence type="ECO:0000313" key="3">
    <source>
        <dbReference type="Proteomes" id="UP001595453"/>
    </source>
</evidence>
<evidence type="ECO:0000256" key="1">
    <source>
        <dbReference type="SAM" id="Phobius"/>
    </source>
</evidence>
<dbReference type="RefSeq" id="WP_377125266.1">
    <property type="nucleotide sequence ID" value="NZ_JBHRSD010000023.1"/>
</dbReference>
<proteinExistence type="predicted"/>
<evidence type="ECO:0008006" key="4">
    <source>
        <dbReference type="Google" id="ProtNLM"/>
    </source>
</evidence>
<keyword evidence="1" id="KW-0812">Transmembrane</keyword>
<feature type="transmembrane region" description="Helical" evidence="1">
    <location>
        <begin position="20"/>
        <end position="42"/>
    </location>
</feature>